<name>A0A1I2JNX1_9BACT</name>
<dbReference type="Pfam" id="PF07971">
    <property type="entry name" value="Glyco_hydro_92"/>
    <property type="match status" value="1"/>
</dbReference>
<dbReference type="Gene3D" id="1.20.1610.10">
    <property type="entry name" value="alpha-1,2-mannosidases domains"/>
    <property type="match status" value="1"/>
</dbReference>
<dbReference type="InterPro" id="IPR050883">
    <property type="entry name" value="PNGase"/>
</dbReference>
<proteinExistence type="predicted"/>
<dbReference type="InterPro" id="IPR008928">
    <property type="entry name" value="6-hairpin_glycosidase_sf"/>
</dbReference>
<dbReference type="Gene3D" id="2.70.98.10">
    <property type="match status" value="1"/>
</dbReference>
<dbReference type="InterPro" id="IPR037524">
    <property type="entry name" value="PA14/GLEYA"/>
</dbReference>
<dbReference type="PANTHER" id="PTHR12143">
    <property type="entry name" value="PEPTIDE N-GLYCANASE PNGASE -RELATED"/>
    <property type="match status" value="1"/>
</dbReference>
<organism evidence="5 6">
    <name type="scientific">Sunxiuqinia elliptica</name>
    <dbReference type="NCBI Taxonomy" id="655355"/>
    <lineage>
        <taxon>Bacteria</taxon>
        <taxon>Pseudomonadati</taxon>
        <taxon>Bacteroidota</taxon>
        <taxon>Bacteroidia</taxon>
        <taxon>Marinilabiliales</taxon>
        <taxon>Prolixibacteraceae</taxon>
        <taxon>Sunxiuqinia</taxon>
    </lineage>
</organism>
<sequence length="974" mass="108969">MHTKFSLIILFIALIGCKQQTPIESVDPFIGTDFHGHTYPGATTPFGAVQLSPDTRRGNWDACSGYHYSDSLIYGFSHTHLSGTGAIDLGDILIHPTTLPLNLKAKGYIFSPHTFSHQEEEASPGYYRVSFADDAITAELTATPHVGVHRYTFPESSDAKLVVDLHHSLDNEAIEHLELKQLSESEIAGARVSTGWTPKQHIYFVARFSKPFKSLHFVSDGKLTDSLTHLEGDNLQAIVNYETQAGEVIEVELGTSLVSIENALENLNAETDGFDFDGKKLKAEKSWADALSVVQVKGGTEEQQQVFYTALYHAMVVPNVTSDVNGQYRTHDGMIKSLPQGQKMYSTLSLWDTFRTWHPLMTLINEELTEDIIRSMLAMYEETGELPIWPLSSGETGTMIGYHSVSVIADAYLKGIRGFDAEKAFEAMKVSSNSSRKGGKYYVQNGFIPANIKKESVSCLLEYAYDDWCIAQMAKALGHEADYQEYMRRAKSYVNVFDGSTGFFRGKREDGNWENPFNPFEAGRAYTEANAWQYRFAVPHDVNGLIQQMGGNELFSKALNDLFSESGDVLTDIPDITGLIGQYAHGNEPSHHMAYLYCYIGQPWKTQEMVRQILQEMYSTQPDGIVGNEDCGQMSAWYLMSSLGLYPVTPGSGEYVLTAPLFPEASIQLHNGKALQIKANDPKKNIYIKSVKFNGQAVDKTFITHEILMQGGVLEFDLDSQPNKNWGVKTEERPSSMSAGQQVSVPYVKNDLHYFIDEINCELGCRTAGAEIRYTLDGSEPNESSTKYEKPFKIDRDMKLTARAFKAGYKPSPVFSVQAVKAVFRKADRQSANHQGVTFKYYEGEFSTVDDLASAPVVKKGFLDKVSIQIAEREDDFGLEFNGYIAIPEDGVYEFYTESDDGSTLKIGDATVVYNDGSHAAIRATGRIPLKEGLHRFQLRYFEDYEGQKLDWGWKKAGEEKWQAISKESLYVRN</sequence>
<dbReference type="GO" id="GO:0030246">
    <property type="term" value="F:carbohydrate binding"/>
    <property type="evidence" value="ECO:0007669"/>
    <property type="project" value="InterPro"/>
</dbReference>
<dbReference type="InterPro" id="IPR005887">
    <property type="entry name" value="GH92_a_mannosidase_put"/>
</dbReference>
<dbReference type="SUPFAM" id="SSF48208">
    <property type="entry name" value="Six-hairpin glycosidases"/>
    <property type="match status" value="1"/>
</dbReference>
<dbReference type="EMBL" id="FONW01000009">
    <property type="protein sequence ID" value="SFF56645.1"/>
    <property type="molecule type" value="Genomic_DNA"/>
</dbReference>
<dbReference type="FunFam" id="3.30.2080.10:FF:000001">
    <property type="entry name" value="Alpha-1,2-mannosidase subfamily"/>
    <property type="match status" value="1"/>
</dbReference>
<dbReference type="NCBIfam" id="TIGR01180">
    <property type="entry name" value="aman2_put"/>
    <property type="match status" value="1"/>
</dbReference>
<dbReference type="Gene3D" id="3.30.2080.10">
    <property type="entry name" value="GH92 mannosidase domain"/>
    <property type="match status" value="1"/>
</dbReference>
<dbReference type="GO" id="GO:0000224">
    <property type="term" value="F:peptide-N4-(N-acetyl-beta-glucosaminyl)asparagine amidase activity"/>
    <property type="evidence" value="ECO:0007669"/>
    <property type="project" value="TreeGrafter"/>
</dbReference>
<evidence type="ECO:0000313" key="6">
    <source>
        <dbReference type="Proteomes" id="UP000198964"/>
    </source>
</evidence>
<dbReference type="InterPro" id="IPR041371">
    <property type="entry name" value="GH92_N"/>
</dbReference>
<evidence type="ECO:0000313" key="5">
    <source>
        <dbReference type="EMBL" id="SFF56645.1"/>
    </source>
</evidence>
<dbReference type="Gene3D" id="1.20.1050.60">
    <property type="entry name" value="alpha-1,2-mannosidase"/>
    <property type="match status" value="1"/>
</dbReference>
<dbReference type="PANTHER" id="PTHR12143:SF39">
    <property type="entry name" value="SECRETED PROTEIN"/>
    <property type="match status" value="1"/>
</dbReference>
<dbReference type="InterPro" id="IPR011658">
    <property type="entry name" value="PA14_dom"/>
</dbReference>
<protein>
    <submittedName>
        <fullName evidence="5">Alpha-1,2-mannosidase, putative</fullName>
    </submittedName>
</protein>
<dbReference type="GO" id="GO:0005829">
    <property type="term" value="C:cytosol"/>
    <property type="evidence" value="ECO:0007669"/>
    <property type="project" value="TreeGrafter"/>
</dbReference>
<dbReference type="STRING" id="655355.SAMN05216283_109126"/>
<dbReference type="PROSITE" id="PS51257">
    <property type="entry name" value="PROKAR_LIPOPROTEIN"/>
    <property type="match status" value="1"/>
</dbReference>
<evidence type="ECO:0000256" key="2">
    <source>
        <dbReference type="ARBA" id="ARBA00011245"/>
    </source>
</evidence>
<dbReference type="InterPro" id="IPR014718">
    <property type="entry name" value="GH-type_carb-bd"/>
</dbReference>
<gene>
    <name evidence="5" type="ORF">SAMN05216283_109126</name>
</gene>
<dbReference type="Gene3D" id="3.90.182.10">
    <property type="entry name" value="Toxin - Anthrax Protective Antigen,domain 1"/>
    <property type="match status" value="1"/>
</dbReference>
<dbReference type="SUPFAM" id="SSF56988">
    <property type="entry name" value="Anthrax protective antigen"/>
    <property type="match status" value="1"/>
</dbReference>
<dbReference type="GO" id="GO:0006516">
    <property type="term" value="P:glycoprotein catabolic process"/>
    <property type="evidence" value="ECO:0007669"/>
    <property type="project" value="TreeGrafter"/>
</dbReference>
<dbReference type="AlphaFoldDB" id="A0A1I2JNX1"/>
<dbReference type="SMART" id="SM00758">
    <property type="entry name" value="PA14"/>
    <property type="match status" value="1"/>
</dbReference>
<reference evidence="5 6" key="1">
    <citation type="submission" date="2016-10" db="EMBL/GenBank/DDBJ databases">
        <authorList>
            <person name="de Groot N.N."/>
        </authorList>
    </citation>
    <scope>NUCLEOTIDE SEQUENCE [LARGE SCALE GENOMIC DNA]</scope>
    <source>
        <strain evidence="5 6">CGMCC 1.9156</strain>
    </source>
</reference>
<dbReference type="GO" id="GO:0005975">
    <property type="term" value="P:carbohydrate metabolic process"/>
    <property type="evidence" value="ECO:0007669"/>
    <property type="project" value="InterPro"/>
</dbReference>
<dbReference type="Proteomes" id="UP000198964">
    <property type="component" value="Unassembled WGS sequence"/>
</dbReference>
<keyword evidence="3" id="KW-0106">Calcium</keyword>
<feature type="domain" description="PA14" evidence="4">
    <location>
        <begin position="832"/>
        <end position="969"/>
    </location>
</feature>
<evidence type="ECO:0000256" key="1">
    <source>
        <dbReference type="ARBA" id="ARBA00001913"/>
    </source>
</evidence>
<comment type="cofactor">
    <cofactor evidence="1">
        <name>Ca(2+)</name>
        <dbReference type="ChEBI" id="CHEBI:29108"/>
    </cofactor>
</comment>
<evidence type="ECO:0000256" key="3">
    <source>
        <dbReference type="ARBA" id="ARBA00022837"/>
    </source>
</evidence>
<dbReference type="Pfam" id="PF17678">
    <property type="entry name" value="Glyco_hydro_92N"/>
    <property type="match status" value="1"/>
</dbReference>
<evidence type="ECO:0000259" key="4">
    <source>
        <dbReference type="PROSITE" id="PS51820"/>
    </source>
</evidence>
<dbReference type="Pfam" id="PF13290">
    <property type="entry name" value="CHB_HEX_C_1"/>
    <property type="match status" value="1"/>
</dbReference>
<dbReference type="InterPro" id="IPR059177">
    <property type="entry name" value="GH29D-like_dom"/>
</dbReference>
<accession>A0A1I2JNX1</accession>
<dbReference type="InterPro" id="IPR012939">
    <property type="entry name" value="Glyco_hydro_92"/>
</dbReference>
<keyword evidence="6" id="KW-1185">Reference proteome</keyword>
<dbReference type="PROSITE" id="PS51820">
    <property type="entry name" value="PA14"/>
    <property type="match status" value="1"/>
</dbReference>
<dbReference type="RefSeq" id="WP_093920806.1">
    <property type="nucleotide sequence ID" value="NZ_FONW01000009.1"/>
</dbReference>
<comment type="subunit">
    <text evidence="2">Monomer.</text>
</comment>
<dbReference type="Pfam" id="PF07691">
    <property type="entry name" value="PA14"/>
    <property type="match status" value="1"/>
</dbReference>
<dbReference type="FunFam" id="1.20.1050.60:FF:000001">
    <property type="entry name" value="Putative alpha-1,2-mannosidase"/>
    <property type="match status" value="1"/>
</dbReference>